<protein>
    <submittedName>
        <fullName evidence="1">Uncharacterized protein</fullName>
    </submittedName>
</protein>
<gene>
    <name evidence="1" type="ORF">ANCDUO_23120</name>
</gene>
<organism evidence="1 2">
    <name type="scientific">Ancylostoma duodenale</name>
    <dbReference type="NCBI Taxonomy" id="51022"/>
    <lineage>
        <taxon>Eukaryota</taxon>
        <taxon>Metazoa</taxon>
        <taxon>Ecdysozoa</taxon>
        <taxon>Nematoda</taxon>
        <taxon>Chromadorea</taxon>
        <taxon>Rhabditida</taxon>
        <taxon>Rhabditina</taxon>
        <taxon>Rhabditomorpha</taxon>
        <taxon>Strongyloidea</taxon>
        <taxon>Ancylostomatidae</taxon>
        <taxon>Ancylostomatinae</taxon>
        <taxon>Ancylostoma</taxon>
    </lineage>
</organism>
<reference evidence="1 2" key="1">
    <citation type="submission" date="2013-12" db="EMBL/GenBank/DDBJ databases">
        <title>Draft genome of the parsitic nematode Ancylostoma duodenale.</title>
        <authorList>
            <person name="Mitreva M."/>
        </authorList>
    </citation>
    <scope>NUCLEOTIDE SEQUENCE [LARGE SCALE GENOMIC DNA]</scope>
    <source>
        <strain evidence="1 2">Zhejiang</strain>
    </source>
</reference>
<dbReference type="Proteomes" id="UP000054047">
    <property type="component" value="Unassembled WGS sequence"/>
</dbReference>
<name>A0A0C2FE58_9BILA</name>
<dbReference type="EMBL" id="KN768444">
    <property type="protein sequence ID" value="KIH46825.1"/>
    <property type="molecule type" value="Genomic_DNA"/>
</dbReference>
<dbReference type="AlphaFoldDB" id="A0A0C2FE58"/>
<sequence length="82" mass="9201">MLESVGIDVIPDHKEDCPYYRHPTKRRHSKLPVLKRDSNAFDVVKAAPLASSEATTSPSSEEARVKMEEAVQCGGHFIFLIY</sequence>
<evidence type="ECO:0000313" key="2">
    <source>
        <dbReference type="Proteomes" id="UP000054047"/>
    </source>
</evidence>
<dbReference type="OrthoDB" id="5859990at2759"/>
<keyword evidence="2" id="KW-1185">Reference proteome</keyword>
<proteinExistence type="predicted"/>
<evidence type="ECO:0000313" key="1">
    <source>
        <dbReference type="EMBL" id="KIH46825.1"/>
    </source>
</evidence>
<accession>A0A0C2FE58</accession>